<evidence type="ECO:0000313" key="7">
    <source>
        <dbReference type="Proteomes" id="UP001183420"/>
    </source>
</evidence>
<keyword evidence="1" id="KW-0805">Transcription regulation</keyword>
<name>A0ABU2LHB9_9ACTN</name>
<dbReference type="EMBL" id="JAVREM010000001">
    <property type="protein sequence ID" value="MDT0316987.1"/>
    <property type="molecule type" value="Genomic_DNA"/>
</dbReference>
<feature type="domain" description="HTH araC/xylS-type" evidence="5">
    <location>
        <begin position="213"/>
        <end position="314"/>
    </location>
</feature>
<evidence type="ECO:0000256" key="3">
    <source>
        <dbReference type="ARBA" id="ARBA00023163"/>
    </source>
</evidence>
<reference evidence="7" key="1">
    <citation type="submission" date="2023-07" db="EMBL/GenBank/DDBJ databases">
        <title>30 novel species of actinomycetes from the DSMZ collection.</title>
        <authorList>
            <person name="Nouioui I."/>
        </authorList>
    </citation>
    <scope>NUCLEOTIDE SEQUENCE [LARGE SCALE GENOMIC DNA]</scope>
    <source>
        <strain evidence="7">DSM 44918</strain>
    </source>
</reference>
<dbReference type="RefSeq" id="WP_311594713.1">
    <property type="nucleotide sequence ID" value="NZ_JAVREM010000001.1"/>
</dbReference>
<feature type="region of interest" description="Disordered" evidence="4">
    <location>
        <begin position="317"/>
        <end position="344"/>
    </location>
</feature>
<dbReference type="Proteomes" id="UP001183420">
    <property type="component" value="Unassembled WGS sequence"/>
</dbReference>
<evidence type="ECO:0000313" key="6">
    <source>
        <dbReference type="EMBL" id="MDT0316987.1"/>
    </source>
</evidence>
<evidence type="ECO:0000256" key="2">
    <source>
        <dbReference type="ARBA" id="ARBA00023125"/>
    </source>
</evidence>
<accession>A0ABU2LHB9</accession>
<dbReference type="PANTHER" id="PTHR46796">
    <property type="entry name" value="HTH-TYPE TRANSCRIPTIONAL ACTIVATOR RHAS-RELATED"/>
    <property type="match status" value="1"/>
</dbReference>
<dbReference type="Gene3D" id="1.10.10.60">
    <property type="entry name" value="Homeodomain-like"/>
    <property type="match status" value="1"/>
</dbReference>
<dbReference type="InterPro" id="IPR009057">
    <property type="entry name" value="Homeodomain-like_sf"/>
</dbReference>
<evidence type="ECO:0000256" key="4">
    <source>
        <dbReference type="SAM" id="MobiDB-lite"/>
    </source>
</evidence>
<keyword evidence="2" id="KW-0238">DNA-binding</keyword>
<keyword evidence="3" id="KW-0804">Transcription</keyword>
<dbReference type="Pfam" id="PF12833">
    <property type="entry name" value="HTH_18"/>
    <property type="match status" value="1"/>
</dbReference>
<evidence type="ECO:0000256" key="1">
    <source>
        <dbReference type="ARBA" id="ARBA00023015"/>
    </source>
</evidence>
<dbReference type="InterPro" id="IPR018060">
    <property type="entry name" value="HTH_AraC"/>
</dbReference>
<organism evidence="6 7">
    <name type="scientific">Streptomyces millisiae</name>
    <dbReference type="NCBI Taxonomy" id="3075542"/>
    <lineage>
        <taxon>Bacteria</taxon>
        <taxon>Bacillati</taxon>
        <taxon>Actinomycetota</taxon>
        <taxon>Actinomycetes</taxon>
        <taxon>Kitasatosporales</taxon>
        <taxon>Streptomycetaceae</taxon>
        <taxon>Streptomyces</taxon>
    </lineage>
</organism>
<dbReference type="InterPro" id="IPR035418">
    <property type="entry name" value="AraC-bd_2"/>
</dbReference>
<keyword evidence="7" id="KW-1185">Reference proteome</keyword>
<dbReference type="PANTHER" id="PTHR46796:SF6">
    <property type="entry name" value="ARAC SUBFAMILY"/>
    <property type="match status" value="1"/>
</dbReference>
<evidence type="ECO:0000259" key="5">
    <source>
        <dbReference type="PROSITE" id="PS01124"/>
    </source>
</evidence>
<protein>
    <submittedName>
        <fullName evidence="6">Helix-turn-helix domain-containing protein</fullName>
    </submittedName>
</protein>
<gene>
    <name evidence="6" type="ORF">RNC47_01395</name>
</gene>
<dbReference type="InterPro" id="IPR050204">
    <property type="entry name" value="AraC_XylS_family_regulators"/>
</dbReference>
<dbReference type="Pfam" id="PF14525">
    <property type="entry name" value="AraC_binding_2"/>
    <property type="match status" value="1"/>
</dbReference>
<proteinExistence type="predicted"/>
<dbReference type="SUPFAM" id="SSF46689">
    <property type="entry name" value="Homeodomain-like"/>
    <property type="match status" value="1"/>
</dbReference>
<comment type="caution">
    <text evidence="6">The sequence shown here is derived from an EMBL/GenBank/DDBJ whole genome shotgun (WGS) entry which is preliminary data.</text>
</comment>
<dbReference type="PROSITE" id="PS01124">
    <property type="entry name" value="HTH_ARAC_FAMILY_2"/>
    <property type="match status" value="1"/>
</dbReference>
<sequence length="344" mass="38252">MFDSDALPPGDRVDAWHEVVARSLIANRMHIERPDDFHASMRAAQLGAAYMSVATYPSLRSLRTERMIKRSDPELYMLASPLRGRYVFAQARRQALIEPGDFVVFPTFRPYEGIVRAGDGAAGTLVCTFPRGLLPMAEKTDGLWGRRLPGEEGIGGLLRNFLTQLAGDAQTQLPGDGPRLGVVLLDLISAMLAHHVEAEERVPPESRQRVLYAQILAFIQRNLADPDLTPTAIAAAHHVSLRSLHRLFHDHGHSVTAHIRQERLERARRDLTNHALGDRPIHAIAARWGFTHHAAFTRAFHTTYGTSPRDYRLQAHGRATPGRSRAQYPWLAASDTAGRDSGRA</sequence>
<dbReference type="SMART" id="SM00342">
    <property type="entry name" value="HTH_ARAC"/>
    <property type="match status" value="1"/>
</dbReference>